<evidence type="ECO:0000259" key="3">
    <source>
        <dbReference type="Pfam" id="PF00561"/>
    </source>
</evidence>
<dbReference type="GO" id="GO:0016787">
    <property type="term" value="F:hydrolase activity"/>
    <property type="evidence" value="ECO:0007669"/>
    <property type="project" value="UniProtKB-KW"/>
</dbReference>
<dbReference type="AlphaFoldDB" id="A0AAD7IVU8"/>
<evidence type="ECO:0000313" key="4">
    <source>
        <dbReference type="EMBL" id="KAJ7751441.1"/>
    </source>
</evidence>
<dbReference type="SUPFAM" id="SSF53474">
    <property type="entry name" value="alpha/beta-Hydrolases"/>
    <property type="match status" value="1"/>
</dbReference>
<evidence type="ECO:0000313" key="5">
    <source>
        <dbReference type="Proteomes" id="UP001215598"/>
    </source>
</evidence>
<keyword evidence="5" id="KW-1185">Reference proteome</keyword>
<evidence type="ECO:0000256" key="1">
    <source>
        <dbReference type="ARBA" id="ARBA00022801"/>
    </source>
</evidence>
<dbReference type="PANTHER" id="PTHR43329">
    <property type="entry name" value="EPOXIDE HYDROLASE"/>
    <property type="match status" value="1"/>
</dbReference>
<dbReference type="Gene3D" id="3.40.50.1820">
    <property type="entry name" value="alpha/beta hydrolase"/>
    <property type="match status" value="1"/>
</dbReference>
<evidence type="ECO:0000256" key="2">
    <source>
        <dbReference type="ARBA" id="ARBA00038334"/>
    </source>
</evidence>
<dbReference type="EMBL" id="JARKIB010000062">
    <property type="protein sequence ID" value="KAJ7751441.1"/>
    <property type="molecule type" value="Genomic_DNA"/>
</dbReference>
<dbReference type="Pfam" id="PF00561">
    <property type="entry name" value="Abhydrolase_1"/>
    <property type="match status" value="1"/>
</dbReference>
<dbReference type="PRINTS" id="PR00412">
    <property type="entry name" value="EPOXHYDRLASE"/>
</dbReference>
<accession>A0AAD7IVU8</accession>
<keyword evidence="1" id="KW-0378">Hydrolase</keyword>
<proteinExistence type="inferred from homology"/>
<sequence length="318" mass="35695">MDQRHYKQVKTQRGFTYSYYFSAPAAGKPFLLFSHGFPSASYLWLKQVAFFQPLGYGLIVPDNLGYGGTDKPTDPSLYLGSGLVQDYVDILDAEKIDKIIAIGHDWGAILLSRALNHQAERIAAAAFCAVGYCPSTVPLRDLFGSEVFAYQRFFIHPDGAPLMEKNIDAMINVLWGERPELVKETMSVNGATRACIESNRRTPLPTWMTEDDAEMIRTSLLTGGLTAPLCWYRSVNEQAIIDEDAAVPPAACEIHVPMLFVAFKQDFIARPEFWTKTHKTYPKGPLTLKEVESDHWGVMSHAKELNEILLEWIEGLEV</sequence>
<name>A0AAD7IVU8_9AGAR</name>
<dbReference type="InterPro" id="IPR000073">
    <property type="entry name" value="AB_hydrolase_1"/>
</dbReference>
<gene>
    <name evidence="4" type="ORF">B0H16DRAFT_1548433</name>
</gene>
<dbReference type="Proteomes" id="UP001215598">
    <property type="component" value="Unassembled WGS sequence"/>
</dbReference>
<dbReference type="InterPro" id="IPR029058">
    <property type="entry name" value="AB_hydrolase_fold"/>
</dbReference>
<protein>
    <submittedName>
        <fullName evidence="4">Alpha/beta-hydrolase</fullName>
    </submittedName>
</protein>
<feature type="domain" description="AB hydrolase-1" evidence="3">
    <location>
        <begin position="30"/>
        <end position="298"/>
    </location>
</feature>
<comment type="caution">
    <text evidence="4">The sequence shown here is derived from an EMBL/GenBank/DDBJ whole genome shotgun (WGS) entry which is preliminary data.</text>
</comment>
<comment type="similarity">
    <text evidence="2">Belongs to the AB hydrolase superfamily. Epoxide hydrolase family.</text>
</comment>
<dbReference type="InterPro" id="IPR000639">
    <property type="entry name" value="Epox_hydrolase-like"/>
</dbReference>
<organism evidence="4 5">
    <name type="scientific">Mycena metata</name>
    <dbReference type="NCBI Taxonomy" id="1033252"/>
    <lineage>
        <taxon>Eukaryota</taxon>
        <taxon>Fungi</taxon>
        <taxon>Dikarya</taxon>
        <taxon>Basidiomycota</taxon>
        <taxon>Agaricomycotina</taxon>
        <taxon>Agaricomycetes</taxon>
        <taxon>Agaricomycetidae</taxon>
        <taxon>Agaricales</taxon>
        <taxon>Marasmiineae</taxon>
        <taxon>Mycenaceae</taxon>
        <taxon>Mycena</taxon>
    </lineage>
</organism>
<reference evidence="4" key="1">
    <citation type="submission" date="2023-03" db="EMBL/GenBank/DDBJ databases">
        <title>Massive genome expansion in bonnet fungi (Mycena s.s.) driven by repeated elements and novel gene families across ecological guilds.</title>
        <authorList>
            <consortium name="Lawrence Berkeley National Laboratory"/>
            <person name="Harder C.B."/>
            <person name="Miyauchi S."/>
            <person name="Viragh M."/>
            <person name="Kuo A."/>
            <person name="Thoen E."/>
            <person name="Andreopoulos B."/>
            <person name="Lu D."/>
            <person name="Skrede I."/>
            <person name="Drula E."/>
            <person name="Henrissat B."/>
            <person name="Morin E."/>
            <person name="Kohler A."/>
            <person name="Barry K."/>
            <person name="LaButti K."/>
            <person name="Morin E."/>
            <person name="Salamov A."/>
            <person name="Lipzen A."/>
            <person name="Mereny Z."/>
            <person name="Hegedus B."/>
            <person name="Baldrian P."/>
            <person name="Stursova M."/>
            <person name="Weitz H."/>
            <person name="Taylor A."/>
            <person name="Grigoriev I.V."/>
            <person name="Nagy L.G."/>
            <person name="Martin F."/>
            <person name="Kauserud H."/>
        </authorList>
    </citation>
    <scope>NUCLEOTIDE SEQUENCE</scope>
    <source>
        <strain evidence="4">CBHHK182m</strain>
    </source>
</reference>